<reference evidence="1 2" key="1">
    <citation type="journal article" date="2016" name="Int. J. Syst. Evol. Microbiol.">
        <title>Descriptions of Anaerotaenia torta gen. nov., sp. nov. and Anaerocolumna cellulosilytica gen. nov., sp. nov. isolated from a methanogenic reactor of cattle waste.</title>
        <authorList>
            <person name="Uek A."/>
            <person name="Ohtaki Y."/>
            <person name="Kaku N."/>
            <person name="Ueki K."/>
        </authorList>
    </citation>
    <scope>NUCLEOTIDE SEQUENCE [LARGE SCALE GENOMIC DNA]</scope>
    <source>
        <strain evidence="1 2">SN021</strain>
    </source>
</reference>
<dbReference type="InterPro" id="IPR047657">
    <property type="entry name" value="PmbA"/>
</dbReference>
<dbReference type="EMBL" id="AP023367">
    <property type="protein sequence ID" value="BCJ94508.1"/>
    <property type="molecule type" value="Genomic_DNA"/>
</dbReference>
<dbReference type="GO" id="GO:0006508">
    <property type="term" value="P:proteolysis"/>
    <property type="evidence" value="ECO:0007669"/>
    <property type="project" value="InterPro"/>
</dbReference>
<keyword evidence="2" id="KW-1185">Reference proteome</keyword>
<dbReference type="AlphaFoldDB" id="A0A6S6R658"/>
<sequence>MIKELYKTIQKETQLIITQSKIDAVMKKNITKSGCRVYDNGCIGVAGTLGEATEATWEEAVKNLKKKIAYPYEVEQNKIRTRDLRKLTISDEEFIAVMEGVLGTLKSEFPEFILSHKILIVETEEELKNDAGLHYRNLDKTVQIGLLVKHVDSLDIIDSAIMFEGRELDLDSFLFDARAMLRAFTIKAEVPKQDKVPIIIQTLELNKKLTQSLNGEAVGHGTSIFCDKIGKKAFSSSFHYLVDRSEKGYHRPFFDAEGVTIEGDRLYLIKDGVLERPFTDKKQAGIFSYQLTSTSSGSYDEVPSLDYPALTIEAGDKKLKELLNGELGILVIFISGGEYTNDGNFASPVQMSYLTDGEKLYGRLPELNITGNLYEIFGEDYLGVTNDKVISGEEALVVRMKVHTY</sequence>
<dbReference type="InterPro" id="IPR045569">
    <property type="entry name" value="Metalloprtase-TldD/E_C"/>
</dbReference>
<dbReference type="SUPFAM" id="SSF111283">
    <property type="entry name" value="Putative modulator of DNA gyrase, PmbA/TldD"/>
    <property type="match status" value="1"/>
</dbReference>
<evidence type="ECO:0000313" key="2">
    <source>
        <dbReference type="Proteomes" id="UP000515561"/>
    </source>
</evidence>
<dbReference type="GO" id="GO:0008237">
    <property type="term" value="F:metallopeptidase activity"/>
    <property type="evidence" value="ECO:0007669"/>
    <property type="project" value="InterPro"/>
</dbReference>
<organism evidence="1 2">
    <name type="scientific">Anaerocolumna cellulosilytica</name>
    <dbReference type="NCBI Taxonomy" id="433286"/>
    <lineage>
        <taxon>Bacteria</taxon>
        <taxon>Bacillati</taxon>
        <taxon>Bacillota</taxon>
        <taxon>Clostridia</taxon>
        <taxon>Lachnospirales</taxon>
        <taxon>Lachnospiraceae</taxon>
        <taxon>Anaerocolumna</taxon>
    </lineage>
</organism>
<proteinExistence type="predicted"/>
<accession>A0A6S6R658</accession>
<dbReference type="Pfam" id="PF19289">
    <property type="entry name" value="PmbA_TldD_3rd"/>
    <property type="match status" value="1"/>
</dbReference>
<dbReference type="RefSeq" id="WP_184089931.1">
    <property type="nucleotide sequence ID" value="NZ_AP023367.1"/>
</dbReference>
<dbReference type="KEGG" id="acel:acsn021_20770"/>
<dbReference type="InterPro" id="IPR036059">
    <property type="entry name" value="TldD/PmbA_sf"/>
</dbReference>
<dbReference type="PANTHER" id="PTHR43421">
    <property type="entry name" value="METALLOPROTEASE PMBA"/>
    <property type="match status" value="1"/>
</dbReference>
<dbReference type="GO" id="GO:0005829">
    <property type="term" value="C:cytosol"/>
    <property type="evidence" value="ECO:0007669"/>
    <property type="project" value="TreeGrafter"/>
</dbReference>
<evidence type="ECO:0000313" key="1">
    <source>
        <dbReference type="EMBL" id="BCJ94508.1"/>
    </source>
</evidence>
<gene>
    <name evidence="1" type="ORF">acsn021_20770</name>
</gene>
<dbReference type="PANTHER" id="PTHR43421:SF1">
    <property type="entry name" value="METALLOPROTEASE PMBA"/>
    <property type="match status" value="1"/>
</dbReference>
<name>A0A6S6R658_9FIRM</name>
<protein>
    <submittedName>
        <fullName evidence="1">Uncharacterized protein</fullName>
    </submittedName>
</protein>
<dbReference type="Proteomes" id="UP000515561">
    <property type="component" value="Chromosome"/>
</dbReference>